<keyword evidence="4" id="KW-1185">Reference proteome</keyword>
<organism evidence="3 4">
    <name type="scientific">Cyclotella cryptica</name>
    <dbReference type="NCBI Taxonomy" id="29204"/>
    <lineage>
        <taxon>Eukaryota</taxon>
        <taxon>Sar</taxon>
        <taxon>Stramenopiles</taxon>
        <taxon>Ochrophyta</taxon>
        <taxon>Bacillariophyta</taxon>
        <taxon>Coscinodiscophyceae</taxon>
        <taxon>Thalassiosirophycidae</taxon>
        <taxon>Stephanodiscales</taxon>
        <taxon>Stephanodiscaceae</taxon>
        <taxon>Cyclotella</taxon>
    </lineage>
</organism>
<feature type="region of interest" description="Disordered" evidence="1">
    <location>
        <begin position="1"/>
        <end position="31"/>
    </location>
</feature>
<evidence type="ECO:0000313" key="3">
    <source>
        <dbReference type="EMBL" id="KAL3785880.1"/>
    </source>
</evidence>
<feature type="compositionally biased region" description="Pro residues" evidence="1">
    <location>
        <begin position="1"/>
        <end position="16"/>
    </location>
</feature>
<dbReference type="Pfam" id="PF03457">
    <property type="entry name" value="HA"/>
    <property type="match status" value="2"/>
</dbReference>
<proteinExistence type="predicted"/>
<dbReference type="Proteomes" id="UP001516023">
    <property type="component" value="Unassembled WGS sequence"/>
</dbReference>
<dbReference type="PANTHER" id="PTHR33418:SF1">
    <property type="entry name" value="HELICASE-ASSOCIATED DOMAIN-CONTAINING PROTEIN"/>
    <property type="match status" value="1"/>
</dbReference>
<name>A0ABD3PHD0_9STRA</name>
<evidence type="ECO:0000256" key="1">
    <source>
        <dbReference type="SAM" id="MobiDB-lite"/>
    </source>
</evidence>
<evidence type="ECO:0000259" key="2">
    <source>
        <dbReference type="Pfam" id="PF03457"/>
    </source>
</evidence>
<feature type="compositionally biased region" description="Low complexity" evidence="1">
    <location>
        <begin position="17"/>
        <end position="31"/>
    </location>
</feature>
<dbReference type="PANTHER" id="PTHR33418">
    <property type="entry name" value="HELICASE-ASSOCIATED"/>
    <property type="match status" value="1"/>
</dbReference>
<comment type="caution">
    <text evidence="3">The sequence shown here is derived from an EMBL/GenBank/DDBJ whole genome shotgun (WGS) entry which is preliminary data.</text>
</comment>
<gene>
    <name evidence="3" type="ORF">HJC23_008768</name>
</gene>
<evidence type="ECO:0000313" key="4">
    <source>
        <dbReference type="Proteomes" id="UP001516023"/>
    </source>
</evidence>
<dbReference type="EMBL" id="JABMIG020000207">
    <property type="protein sequence ID" value="KAL3785880.1"/>
    <property type="molecule type" value="Genomic_DNA"/>
</dbReference>
<dbReference type="Gene3D" id="6.10.140.530">
    <property type="match status" value="2"/>
</dbReference>
<feature type="domain" description="Helicase-associated" evidence="2">
    <location>
        <begin position="186"/>
        <end position="237"/>
    </location>
</feature>
<protein>
    <recommendedName>
        <fullName evidence="2">Helicase-associated domain-containing protein</fullName>
    </recommendedName>
</protein>
<feature type="domain" description="Helicase-associated" evidence="2">
    <location>
        <begin position="122"/>
        <end position="181"/>
    </location>
</feature>
<dbReference type="AlphaFoldDB" id="A0ABD3PHD0"/>
<sequence>MDPPTIPLPPLQPWSPLPSSQPLSPLPRSQPWSPLPPLPPMPPLPLLLPTLALLPTPGLLPTPTLSPMPASLPIPALSQSLELSPSLASSLTSQLTDAFPPSPDGTLCTIDLFSDFTYAEPRKSWVQWFLEMTEFKKKHGHCDVANDFAGGLGKWVSYQCSRRHMKSLNMQRVKLLEAIGFIWNRHDDVWDGRFSELKAYKGKHGHCEVPRTLGGLGKWVGTQRDRYEQKVLNNQRVNC</sequence>
<reference evidence="3 4" key="1">
    <citation type="journal article" date="2020" name="G3 (Bethesda)">
        <title>Improved Reference Genome for Cyclotella cryptica CCMP332, a Model for Cell Wall Morphogenesis, Salinity Adaptation, and Lipid Production in Diatoms (Bacillariophyta).</title>
        <authorList>
            <person name="Roberts W.R."/>
            <person name="Downey K.M."/>
            <person name="Ruck E.C."/>
            <person name="Traller J.C."/>
            <person name="Alverson A.J."/>
        </authorList>
    </citation>
    <scope>NUCLEOTIDE SEQUENCE [LARGE SCALE GENOMIC DNA]</scope>
    <source>
        <strain evidence="3 4">CCMP332</strain>
    </source>
</reference>
<dbReference type="InterPro" id="IPR005114">
    <property type="entry name" value="Helicase_assoc"/>
</dbReference>
<accession>A0ABD3PHD0</accession>